<feature type="signal peptide" evidence="1">
    <location>
        <begin position="1"/>
        <end position="22"/>
    </location>
</feature>
<dbReference type="EMBL" id="FAVB01000001">
    <property type="protein sequence ID" value="CUU71647.1"/>
    <property type="molecule type" value="Genomic_DNA"/>
</dbReference>
<accession>A0A9W5APK3</accession>
<dbReference type="Proteomes" id="UP000052257">
    <property type="component" value="Unassembled WGS sequence"/>
</dbReference>
<evidence type="ECO:0000313" key="2">
    <source>
        <dbReference type="EMBL" id="CUU71647.1"/>
    </source>
</evidence>
<dbReference type="GeneID" id="29474464"/>
<dbReference type="Proteomes" id="UP000052237">
    <property type="component" value="Unassembled WGS sequence"/>
</dbReference>
<dbReference type="EMBL" id="FAUW01000002">
    <property type="protein sequence ID" value="CUU77919.1"/>
    <property type="molecule type" value="Genomic_DNA"/>
</dbReference>
<proteinExistence type="predicted"/>
<sequence length="163" mass="18352">MKKSFIVKALLLSVLCFINLFGDEIDKFSINDALNSKFGQKYLNKNIALEFGSGYAGEIFKGESFKKTTSRSFADDETSRYDILTGEVKTISKEDGKSSLEKGCQYVFISALRVAQKKALKKGYDKIVNITTYFKNNKLDSKDEFICGHKTLKNVGIAYDYAK</sequence>
<organism evidence="2 4">
    <name type="scientific">Campylobacter hyointestinalis subsp. hyointestinalis</name>
    <dbReference type="NCBI Taxonomy" id="91352"/>
    <lineage>
        <taxon>Bacteria</taxon>
        <taxon>Pseudomonadati</taxon>
        <taxon>Campylobacterota</taxon>
        <taxon>Epsilonproteobacteria</taxon>
        <taxon>Campylobacterales</taxon>
        <taxon>Campylobacteraceae</taxon>
        <taxon>Campylobacter</taxon>
    </lineage>
</organism>
<name>A0A0S4RCN8_CAMHY</name>
<accession>A0A0S4RCN8</accession>
<comment type="caution">
    <text evidence="2">The sequence shown here is derived from an EMBL/GenBank/DDBJ whole genome shotgun (WGS) entry which is preliminary data.</text>
</comment>
<evidence type="ECO:0000256" key="1">
    <source>
        <dbReference type="SAM" id="SignalP"/>
    </source>
</evidence>
<protein>
    <submittedName>
        <fullName evidence="2">Excinuclease ATPase</fullName>
    </submittedName>
</protein>
<evidence type="ECO:0000313" key="3">
    <source>
        <dbReference type="EMBL" id="CUU77919.1"/>
    </source>
</evidence>
<dbReference type="RefSeq" id="WP_059425339.1">
    <property type="nucleotide sequence ID" value="NZ_FAUT01000001.1"/>
</dbReference>
<evidence type="ECO:0000313" key="5">
    <source>
        <dbReference type="Proteomes" id="UP000052257"/>
    </source>
</evidence>
<dbReference type="AlphaFoldDB" id="A0A0S4RCN8"/>
<keyword evidence="1" id="KW-0732">Signal</keyword>
<feature type="chain" id="PRO_5014239517" evidence="1">
    <location>
        <begin position="23"/>
        <end position="163"/>
    </location>
</feature>
<evidence type="ECO:0000313" key="4">
    <source>
        <dbReference type="Proteomes" id="UP000052237"/>
    </source>
</evidence>
<gene>
    <name evidence="2" type="ORF">ERS686654_00356</name>
    <name evidence="3" type="ORF">ERS739220_00913</name>
</gene>
<keyword evidence="4" id="KW-1185">Reference proteome</keyword>
<reference evidence="4 5" key="1">
    <citation type="submission" date="2015-11" db="EMBL/GenBank/DDBJ databases">
        <authorList>
            <consortium name="Pathogen Informatics"/>
        </authorList>
    </citation>
    <scope>NUCLEOTIDE SEQUENCE [LARGE SCALE GENOMIC DNA]</scope>
    <source>
        <strain evidence="2 4">006A-0059</strain>
        <strain evidence="3 5">006A-0191</strain>
    </source>
</reference>